<evidence type="ECO:0000256" key="3">
    <source>
        <dbReference type="ARBA" id="ARBA00023125"/>
    </source>
</evidence>
<evidence type="ECO:0000256" key="2">
    <source>
        <dbReference type="ARBA" id="ARBA00023015"/>
    </source>
</evidence>
<sequence>MCGGAILSDLIPTAKSRRLTPDLLWPDLKEDSLYGSKHRKKRAHLLVEEDDFEADFQEFKDDSEEEEEELFDSQPFAFGSPKAFPAREGNPAVKAGEFGELSAKRKRKNQYRGIRQRPWGKWAAEIRDPRKGVRVWLGTFNTAEDAARAYDAEARRIRGKKAKLNFPEGGAAATQKRAAAARANAWRAPDPIPPQRPGGADQGSDYMSDVDSILSLVEEKQQQQQQPEFLSSFPASSSSPVASGRGQCFQSDQSSNTFGYSDLGWERESRTPEITSVFAETEGVEDAGNSQEKQESDSSEENTAAKLSEDLSAFETYMKFLQIPYMEGTPAEPAESLFGSDAIQDGESAVDELWSFDDMPLAGPVF</sequence>
<organism evidence="8 9">
    <name type="scientific">Spirodela intermedia</name>
    <name type="common">Intermediate duckweed</name>
    <dbReference type="NCBI Taxonomy" id="51605"/>
    <lineage>
        <taxon>Eukaryota</taxon>
        <taxon>Viridiplantae</taxon>
        <taxon>Streptophyta</taxon>
        <taxon>Embryophyta</taxon>
        <taxon>Tracheophyta</taxon>
        <taxon>Spermatophyta</taxon>
        <taxon>Magnoliopsida</taxon>
        <taxon>Liliopsida</taxon>
        <taxon>Araceae</taxon>
        <taxon>Lemnoideae</taxon>
        <taxon>Spirodela</taxon>
    </lineage>
</organism>
<keyword evidence="3" id="KW-0238">DNA-binding</keyword>
<dbReference type="SMART" id="SM00380">
    <property type="entry name" value="AP2"/>
    <property type="match status" value="1"/>
</dbReference>
<keyword evidence="2" id="KW-0805">Transcription regulation</keyword>
<dbReference type="PANTHER" id="PTHR31190:SF142">
    <property type="entry name" value="ETHYLENE-RESPONSIVE TRANSCRIPTION FACTOR RAP2-3"/>
    <property type="match status" value="1"/>
</dbReference>
<dbReference type="CDD" id="cd00018">
    <property type="entry name" value="AP2"/>
    <property type="match status" value="1"/>
</dbReference>
<dbReference type="Proteomes" id="UP000663760">
    <property type="component" value="Chromosome 9"/>
</dbReference>
<dbReference type="FunFam" id="3.30.730.10:FF:000001">
    <property type="entry name" value="Ethylene-responsive transcription factor 2"/>
    <property type="match status" value="1"/>
</dbReference>
<dbReference type="GO" id="GO:0003677">
    <property type="term" value="F:DNA binding"/>
    <property type="evidence" value="ECO:0007669"/>
    <property type="project" value="UniProtKB-KW"/>
</dbReference>
<feature type="compositionally biased region" description="Low complexity" evidence="6">
    <location>
        <begin position="171"/>
        <end position="188"/>
    </location>
</feature>
<dbReference type="InterPro" id="IPR044808">
    <property type="entry name" value="ERF_plant"/>
</dbReference>
<feature type="domain" description="AP2/ERF" evidence="7">
    <location>
        <begin position="110"/>
        <end position="167"/>
    </location>
</feature>
<dbReference type="AlphaFoldDB" id="A0A7I8KTL7"/>
<feature type="region of interest" description="Disordered" evidence="6">
    <location>
        <begin position="168"/>
        <end position="266"/>
    </location>
</feature>
<dbReference type="GO" id="GO:0005634">
    <property type="term" value="C:nucleus"/>
    <property type="evidence" value="ECO:0007669"/>
    <property type="project" value="UniProtKB-SubCell"/>
</dbReference>
<keyword evidence="5" id="KW-0539">Nucleus</keyword>
<protein>
    <recommendedName>
        <fullName evidence="7">AP2/ERF domain-containing protein</fullName>
    </recommendedName>
</protein>
<feature type="compositionally biased region" description="Polar residues" evidence="6">
    <location>
        <begin position="248"/>
        <end position="259"/>
    </location>
</feature>
<keyword evidence="4" id="KW-0804">Transcription</keyword>
<dbReference type="SUPFAM" id="SSF54171">
    <property type="entry name" value="DNA-binding domain"/>
    <property type="match status" value="1"/>
</dbReference>
<evidence type="ECO:0000256" key="5">
    <source>
        <dbReference type="ARBA" id="ARBA00023242"/>
    </source>
</evidence>
<evidence type="ECO:0000259" key="7">
    <source>
        <dbReference type="PROSITE" id="PS51032"/>
    </source>
</evidence>
<dbReference type="Gene3D" id="3.30.730.10">
    <property type="entry name" value="AP2/ERF domain"/>
    <property type="match status" value="1"/>
</dbReference>
<dbReference type="EMBL" id="LR746272">
    <property type="protein sequence ID" value="CAA7401179.1"/>
    <property type="molecule type" value="Genomic_DNA"/>
</dbReference>
<dbReference type="InterPro" id="IPR001471">
    <property type="entry name" value="AP2/ERF_dom"/>
</dbReference>
<evidence type="ECO:0000256" key="1">
    <source>
        <dbReference type="ARBA" id="ARBA00004123"/>
    </source>
</evidence>
<evidence type="ECO:0000256" key="6">
    <source>
        <dbReference type="SAM" id="MobiDB-lite"/>
    </source>
</evidence>
<dbReference type="InterPro" id="IPR016177">
    <property type="entry name" value="DNA-bd_dom_sf"/>
</dbReference>
<dbReference type="PANTHER" id="PTHR31190">
    <property type="entry name" value="DNA-BINDING DOMAIN"/>
    <property type="match status" value="1"/>
</dbReference>
<evidence type="ECO:0000313" key="9">
    <source>
        <dbReference type="Proteomes" id="UP000663760"/>
    </source>
</evidence>
<comment type="subcellular location">
    <subcellularLocation>
        <location evidence="1">Nucleus</location>
    </subcellularLocation>
</comment>
<dbReference type="PROSITE" id="PS51032">
    <property type="entry name" value="AP2_ERF"/>
    <property type="match status" value="1"/>
</dbReference>
<dbReference type="OrthoDB" id="668733at2759"/>
<proteinExistence type="predicted"/>
<accession>A0A7I8KTL7</accession>
<feature type="compositionally biased region" description="Low complexity" evidence="6">
    <location>
        <begin position="222"/>
        <end position="243"/>
    </location>
</feature>
<name>A0A7I8KTL7_SPIIN</name>
<gene>
    <name evidence="8" type="ORF">SI8410_09011857</name>
</gene>
<feature type="region of interest" description="Disordered" evidence="6">
    <location>
        <begin position="279"/>
        <end position="304"/>
    </location>
</feature>
<dbReference type="Pfam" id="PF00847">
    <property type="entry name" value="AP2"/>
    <property type="match status" value="1"/>
</dbReference>
<dbReference type="GO" id="GO:0009873">
    <property type="term" value="P:ethylene-activated signaling pathway"/>
    <property type="evidence" value="ECO:0007669"/>
    <property type="project" value="InterPro"/>
</dbReference>
<dbReference type="GO" id="GO:0003700">
    <property type="term" value="F:DNA-binding transcription factor activity"/>
    <property type="evidence" value="ECO:0007669"/>
    <property type="project" value="InterPro"/>
</dbReference>
<reference evidence="8" key="1">
    <citation type="submission" date="2020-02" db="EMBL/GenBank/DDBJ databases">
        <authorList>
            <person name="Scholz U."/>
            <person name="Mascher M."/>
            <person name="Fiebig A."/>
        </authorList>
    </citation>
    <scope>NUCLEOTIDE SEQUENCE</scope>
</reference>
<keyword evidence="9" id="KW-1185">Reference proteome</keyword>
<evidence type="ECO:0000256" key="4">
    <source>
        <dbReference type="ARBA" id="ARBA00023163"/>
    </source>
</evidence>
<dbReference type="InterPro" id="IPR036955">
    <property type="entry name" value="AP2/ERF_dom_sf"/>
</dbReference>
<dbReference type="PRINTS" id="PR00367">
    <property type="entry name" value="ETHRSPELEMNT"/>
</dbReference>
<evidence type="ECO:0000313" key="8">
    <source>
        <dbReference type="EMBL" id="CAA7401179.1"/>
    </source>
</evidence>